<protein>
    <recommendedName>
        <fullName evidence="1">Protein FAR1-RELATED SEQUENCE</fullName>
    </recommendedName>
</protein>
<evidence type="ECO:0000256" key="1">
    <source>
        <dbReference type="RuleBase" id="RU367018"/>
    </source>
</evidence>
<keyword evidence="1" id="KW-0862">Zinc</keyword>
<proteinExistence type="inferred from homology"/>
<accession>A0A8S0VMR0</accession>
<evidence type="ECO:0000259" key="3">
    <source>
        <dbReference type="Pfam" id="PF03101"/>
    </source>
</evidence>
<evidence type="ECO:0000256" key="2">
    <source>
        <dbReference type="SAM" id="MobiDB-lite"/>
    </source>
</evidence>
<dbReference type="Pfam" id="PF03101">
    <property type="entry name" value="FAR1"/>
    <property type="match status" value="1"/>
</dbReference>
<comment type="function">
    <text evidence="1">Putative transcription activator involved in regulating light control of development.</text>
</comment>
<dbReference type="PANTHER" id="PTHR31669:SF149">
    <property type="entry name" value="PROTEIN FAR1-RELATED SEQUENCE 12-RELATED"/>
    <property type="match status" value="1"/>
</dbReference>
<dbReference type="InterPro" id="IPR031052">
    <property type="entry name" value="FHY3/FAR1"/>
</dbReference>
<gene>
    <name evidence="4" type="ORF">OLEA9_A054359</name>
</gene>
<dbReference type="Gramene" id="OE9A054359T1">
    <property type="protein sequence ID" value="OE9A054359C1"/>
    <property type="gene ID" value="OE9A054359"/>
</dbReference>
<dbReference type="PANTHER" id="PTHR31669">
    <property type="entry name" value="PROTEIN FAR1-RELATED SEQUENCE 10-RELATED"/>
    <property type="match status" value="1"/>
</dbReference>
<dbReference type="AlphaFoldDB" id="A0A8S0VMR0"/>
<feature type="compositionally biased region" description="Polar residues" evidence="2">
    <location>
        <begin position="280"/>
        <end position="299"/>
    </location>
</feature>
<keyword evidence="1" id="KW-0479">Metal-binding</keyword>
<organism evidence="4 5">
    <name type="scientific">Olea europaea subsp. europaea</name>
    <dbReference type="NCBI Taxonomy" id="158383"/>
    <lineage>
        <taxon>Eukaryota</taxon>
        <taxon>Viridiplantae</taxon>
        <taxon>Streptophyta</taxon>
        <taxon>Embryophyta</taxon>
        <taxon>Tracheophyta</taxon>
        <taxon>Spermatophyta</taxon>
        <taxon>Magnoliopsida</taxon>
        <taxon>eudicotyledons</taxon>
        <taxon>Gunneridae</taxon>
        <taxon>Pentapetalae</taxon>
        <taxon>asterids</taxon>
        <taxon>lamiids</taxon>
        <taxon>Lamiales</taxon>
        <taxon>Oleaceae</taxon>
        <taxon>Oleeae</taxon>
        <taxon>Olea</taxon>
    </lineage>
</organism>
<keyword evidence="1" id="KW-0539">Nucleus</keyword>
<dbReference type="GO" id="GO:0006355">
    <property type="term" value="P:regulation of DNA-templated transcription"/>
    <property type="evidence" value="ECO:0007669"/>
    <property type="project" value="UniProtKB-UniRule"/>
</dbReference>
<dbReference type="OrthoDB" id="1841386at2759"/>
<dbReference type="Proteomes" id="UP000594638">
    <property type="component" value="Unassembled WGS sequence"/>
</dbReference>
<feature type="region of interest" description="Disordered" evidence="2">
    <location>
        <begin position="280"/>
        <end position="350"/>
    </location>
</feature>
<keyword evidence="1" id="KW-0863">Zinc-finger</keyword>
<dbReference type="GO" id="GO:0008270">
    <property type="term" value="F:zinc ion binding"/>
    <property type="evidence" value="ECO:0007669"/>
    <property type="project" value="UniProtKB-UniRule"/>
</dbReference>
<evidence type="ECO:0000313" key="4">
    <source>
        <dbReference type="EMBL" id="CAA3032999.1"/>
    </source>
</evidence>
<feature type="domain" description="FAR1" evidence="3">
    <location>
        <begin position="19"/>
        <end position="94"/>
    </location>
</feature>
<comment type="similarity">
    <text evidence="1">Belongs to the FHY3/FAR1 family.</text>
</comment>
<reference evidence="4 5" key="1">
    <citation type="submission" date="2019-12" db="EMBL/GenBank/DDBJ databases">
        <authorList>
            <person name="Alioto T."/>
            <person name="Alioto T."/>
            <person name="Gomez Garrido J."/>
        </authorList>
    </citation>
    <scope>NUCLEOTIDE SEQUENCE [LARGE SCALE GENOMIC DNA]</scope>
</reference>
<sequence>MRVETQSGLEFDSVEDAQEFYNVYATEVGFKIQIGQLYRSRVDGSVNSQKFLCSKEVFLTNSRTGCPAFVRLQRADSGKWILANIRKEHNHELKDSVENCPYKSSPIARSLASGVGRTGIKSKEDDDLTGVVDVKSGDGAPTGEPYKGHEFNFVYEVYKFYSMCEANTGIKVGIGFFYATEIRDGKGMNIFLADDRSRFSCTQFGDAILFDTAIRRVVDEPEKSFTWIFQAWLRAMSRRFPVSRIADQDKDIQHSIFQHSEACATLHFLLNPKIVKRMRQPTQAVPTVSSTASQSSHPSLYQGGDPQLGLEFSQVGSSKQTEREFPWIPGLDENTLGTHPPQGPSLSDEY</sequence>
<dbReference type="InterPro" id="IPR004330">
    <property type="entry name" value="FAR1_DNA_bnd_dom"/>
</dbReference>
<dbReference type="EMBL" id="CACTIH010009774">
    <property type="protein sequence ID" value="CAA3032999.1"/>
    <property type="molecule type" value="Genomic_DNA"/>
</dbReference>
<evidence type="ECO:0000313" key="5">
    <source>
        <dbReference type="Proteomes" id="UP000594638"/>
    </source>
</evidence>
<dbReference type="GO" id="GO:0005634">
    <property type="term" value="C:nucleus"/>
    <property type="evidence" value="ECO:0007669"/>
    <property type="project" value="UniProtKB-SubCell"/>
</dbReference>
<comment type="subcellular location">
    <subcellularLocation>
        <location evidence="1">Nucleus</location>
    </subcellularLocation>
</comment>
<name>A0A8S0VMR0_OLEEU</name>
<keyword evidence="5" id="KW-1185">Reference proteome</keyword>
<comment type="caution">
    <text evidence="4">The sequence shown here is derived from an EMBL/GenBank/DDBJ whole genome shotgun (WGS) entry which is preliminary data.</text>
</comment>